<evidence type="ECO:0000256" key="7">
    <source>
        <dbReference type="RuleBase" id="RU362042"/>
    </source>
</evidence>
<dbReference type="GO" id="GO:0009003">
    <property type="term" value="F:signal peptidase activity"/>
    <property type="evidence" value="ECO:0007669"/>
    <property type="project" value="UniProtKB-EC"/>
</dbReference>
<keyword evidence="5 7" id="KW-0378">Hydrolase</keyword>
<organism evidence="9 10">
    <name type="scientific">Shouchella lonarensis</name>
    <dbReference type="NCBI Taxonomy" id="1464122"/>
    <lineage>
        <taxon>Bacteria</taxon>
        <taxon>Bacillati</taxon>
        <taxon>Bacillota</taxon>
        <taxon>Bacilli</taxon>
        <taxon>Bacillales</taxon>
        <taxon>Bacillaceae</taxon>
        <taxon>Shouchella</taxon>
    </lineage>
</organism>
<comment type="catalytic activity">
    <reaction evidence="1 7">
        <text>Cleavage of hydrophobic, N-terminal signal or leader sequences from secreted and periplasmic proteins.</text>
        <dbReference type="EC" id="3.4.21.89"/>
    </reaction>
</comment>
<evidence type="ECO:0000256" key="4">
    <source>
        <dbReference type="ARBA" id="ARBA00013208"/>
    </source>
</evidence>
<gene>
    <name evidence="9" type="ORF">SAMN05421737_101146</name>
</gene>
<dbReference type="GO" id="GO:0006465">
    <property type="term" value="P:signal peptide processing"/>
    <property type="evidence" value="ECO:0007669"/>
    <property type="project" value="InterPro"/>
</dbReference>
<evidence type="ECO:0000256" key="6">
    <source>
        <dbReference type="PIRSR" id="PIRSR600223-1"/>
    </source>
</evidence>
<dbReference type="InterPro" id="IPR019533">
    <property type="entry name" value="Peptidase_S26"/>
</dbReference>
<evidence type="ECO:0000256" key="1">
    <source>
        <dbReference type="ARBA" id="ARBA00000677"/>
    </source>
</evidence>
<dbReference type="PROSITE" id="PS00761">
    <property type="entry name" value="SPASE_I_3"/>
    <property type="match status" value="1"/>
</dbReference>
<evidence type="ECO:0000259" key="8">
    <source>
        <dbReference type="Pfam" id="PF10502"/>
    </source>
</evidence>
<dbReference type="Proteomes" id="UP000242662">
    <property type="component" value="Unassembled WGS sequence"/>
</dbReference>
<dbReference type="GO" id="GO:0005886">
    <property type="term" value="C:plasma membrane"/>
    <property type="evidence" value="ECO:0007669"/>
    <property type="project" value="UniProtKB-SubCell"/>
</dbReference>
<keyword evidence="10" id="KW-1185">Reference proteome</keyword>
<dbReference type="PANTHER" id="PTHR43390">
    <property type="entry name" value="SIGNAL PEPTIDASE I"/>
    <property type="match status" value="1"/>
</dbReference>
<evidence type="ECO:0000256" key="5">
    <source>
        <dbReference type="ARBA" id="ARBA00022801"/>
    </source>
</evidence>
<dbReference type="PRINTS" id="PR00727">
    <property type="entry name" value="LEADERPTASE"/>
</dbReference>
<evidence type="ECO:0000256" key="3">
    <source>
        <dbReference type="ARBA" id="ARBA00009370"/>
    </source>
</evidence>
<dbReference type="CDD" id="cd06530">
    <property type="entry name" value="S26_SPase_I"/>
    <property type="match status" value="1"/>
</dbReference>
<dbReference type="EC" id="3.4.21.89" evidence="4 7"/>
<dbReference type="GO" id="GO:0004252">
    <property type="term" value="F:serine-type endopeptidase activity"/>
    <property type="evidence" value="ECO:0007669"/>
    <property type="project" value="InterPro"/>
</dbReference>
<feature type="domain" description="Peptidase S26" evidence="8">
    <location>
        <begin position="9"/>
        <end position="170"/>
    </location>
</feature>
<evidence type="ECO:0000313" key="9">
    <source>
        <dbReference type="EMBL" id="SDB82121.1"/>
    </source>
</evidence>
<dbReference type="EMBL" id="FMYM01000001">
    <property type="protein sequence ID" value="SDB82121.1"/>
    <property type="molecule type" value="Genomic_DNA"/>
</dbReference>
<dbReference type="PROSITE" id="PS00760">
    <property type="entry name" value="SPASE_I_2"/>
    <property type="match status" value="1"/>
</dbReference>
<dbReference type="InterPro" id="IPR000223">
    <property type="entry name" value="Pept_S26A_signal_pept_1"/>
</dbReference>
<proteinExistence type="inferred from homology"/>
<sequence>MATVKAELWSWLKVIMVALLLTFVIRTFIMTSTTVKGVSMEPTASTGDRIFVNQATYYFGEPERFDVIVFKASEDADYIKRVIGLPGDIIRYEDDVLYVNDEAIPEPFLAEARASMVHGRLYTTDYVSHTVVPEGYVFVLGDNRRKSSDSRQLGFIDMNDIIGKAGLRFWPLDKMGFME</sequence>
<comment type="subcellular location">
    <subcellularLocation>
        <location evidence="2">Cell membrane</location>
        <topology evidence="2">Single-pass type II membrane protein</topology>
    </subcellularLocation>
    <subcellularLocation>
        <location evidence="7">Membrane</location>
        <topology evidence="7">Single-pass type II membrane protein</topology>
    </subcellularLocation>
</comment>
<comment type="similarity">
    <text evidence="3 7">Belongs to the peptidase S26 family.</text>
</comment>
<dbReference type="STRING" id="1464122.SAMN05421737_101146"/>
<dbReference type="InterPro" id="IPR019758">
    <property type="entry name" value="Pept_S26A_signal_pept_1_CS"/>
</dbReference>
<dbReference type="PANTHER" id="PTHR43390:SF1">
    <property type="entry name" value="CHLOROPLAST PROCESSING PEPTIDASE"/>
    <property type="match status" value="1"/>
</dbReference>
<dbReference type="AlphaFoldDB" id="A0A1G6GJD6"/>
<dbReference type="SUPFAM" id="SSF51306">
    <property type="entry name" value="LexA/Signal peptidase"/>
    <property type="match status" value="1"/>
</dbReference>
<keyword evidence="7" id="KW-0645">Protease</keyword>
<protein>
    <recommendedName>
        <fullName evidence="4 7">Signal peptidase I</fullName>
        <ecNumber evidence="4 7">3.4.21.89</ecNumber>
    </recommendedName>
</protein>
<dbReference type="Pfam" id="PF10502">
    <property type="entry name" value="Peptidase_S26"/>
    <property type="match status" value="1"/>
</dbReference>
<dbReference type="NCBIfam" id="TIGR02227">
    <property type="entry name" value="sigpep_I_bact"/>
    <property type="match status" value="1"/>
</dbReference>
<name>A0A1G6GJD6_9BACI</name>
<dbReference type="InterPro" id="IPR019757">
    <property type="entry name" value="Pept_S26A_signal_pept_1_Lys-AS"/>
</dbReference>
<evidence type="ECO:0000313" key="10">
    <source>
        <dbReference type="Proteomes" id="UP000242662"/>
    </source>
</evidence>
<feature type="active site" evidence="6">
    <location>
        <position position="39"/>
    </location>
</feature>
<reference evidence="10" key="1">
    <citation type="submission" date="2016-09" db="EMBL/GenBank/DDBJ databases">
        <authorList>
            <person name="Varghese N."/>
            <person name="Submissions S."/>
        </authorList>
    </citation>
    <scope>NUCLEOTIDE SEQUENCE [LARGE SCALE GENOMIC DNA]</scope>
    <source>
        <strain evidence="10">25nlg</strain>
    </source>
</reference>
<dbReference type="RefSeq" id="WP_245700959.1">
    <property type="nucleotide sequence ID" value="NZ_FMYM01000001.1"/>
</dbReference>
<accession>A0A1G6GJD6</accession>
<evidence type="ECO:0000256" key="2">
    <source>
        <dbReference type="ARBA" id="ARBA00004401"/>
    </source>
</evidence>
<dbReference type="Gene3D" id="2.10.109.10">
    <property type="entry name" value="Umud Fragment, subunit A"/>
    <property type="match status" value="1"/>
</dbReference>
<feature type="active site" evidence="6">
    <location>
        <position position="80"/>
    </location>
</feature>
<dbReference type="InterPro" id="IPR036286">
    <property type="entry name" value="LexA/Signal_pep-like_sf"/>
</dbReference>